<evidence type="ECO:0000313" key="2">
    <source>
        <dbReference type="Proteomes" id="UP000198802"/>
    </source>
</evidence>
<dbReference type="AlphaFoldDB" id="A0A0S4QKD6"/>
<protein>
    <recommendedName>
        <fullName evidence="3">PIN domain-containing protein</fullName>
    </recommendedName>
</protein>
<accession>A0A0S4QKD6</accession>
<dbReference type="Proteomes" id="UP000198802">
    <property type="component" value="Unassembled WGS sequence"/>
</dbReference>
<keyword evidence="2" id="KW-1185">Reference proteome</keyword>
<organism evidence="1 2">
    <name type="scientific">Parafrankia irregularis</name>
    <dbReference type="NCBI Taxonomy" id="795642"/>
    <lineage>
        <taxon>Bacteria</taxon>
        <taxon>Bacillati</taxon>
        <taxon>Actinomycetota</taxon>
        <taxon>Actinomycetes</taxon>
        <taxon>Frankiales</taxon>
        <taxon>Frankiaceae</taxon>
        <taxon>Parafrankia</taxon>
    </lineage>
</organism>
<proteinExistence type="predicted"/>
<reference evidence="2" key="1">
    <citation type="submission" date="2015-11" db="EMBL/GenBank/DDBJ databases">
        <authorList>
            <person name="Varghese N."/>
        </authorList>
    </citation>
    <scope>NUCLEOTIDE SEQUENCE [LARGE SCALE GENOMIC DNA]</scope>
    <source>
        <strain evidence="2">DSM 45899</strain>
    </source>
</reference>
<evidence type="ECO:0000313" key="1">
    <source>
        <dbReference type="EMBL" id="CUU55018.1"/>
    </source>
</evidence>
<name>A0A0S4QKD6_9ACTN</name>
<dbReference type="RefSeq" id="WP_091273139.1">
    <property type="nucleotide sequence ID" value="NZ_FAOZ01000004.1"/>
</dbReference>
<sequence>MTTRTVIYDTGMLVALLRDNPTARLIHHGLRAAPHRPVLIGPVLAQSWRPDPKTVHAFSQYLKDCTVPQTRESTPPIRGAANIPAGCVACAKTFTLDSYKRAGAMLTDARLPTKKRLDVIDALVVITAALHAPAQILTSDPDDLTAYTAYTATLDRADILIEQI</sequence>
<evidence type="ECO:0008006" key="3">
    <source>
        <dbReference type="Google" id="ProtNLM"/>
    </source>
</evidence>
<dbReference type="EMBL" id="FAOZ01000004">
    <property type="protein sequence ID" value="CUU55018.1"/>
    <property type="molecule type" value="Genomic_DNA"/>
</dbReference>
<gene>
    <name evidence="1" type="ORF">Ga0074812_10499</name>
</gene>